<feature type="transmembrane region" description="Helical" evidence="10">
    <location>
        <begin position="12"/>
        <end position="31"/>
    </location>
</feature>
<dbReference type="RefSeq" id="WP_153115071.1">
    <property type="nucleotide sequence ID" value="NZ_JACIGE010000001.1"/>
</dbReference>
<dbReference type="GO" id="GO:0016020">
    <property type="term" value="C:membrane"/>
    <property type="evidence" value="ECO:0007669"/>
    <property type="project" value="UniProtKB-SubCell"/>
</dbReference>
<dbReference type="SMART" id="SM00388">
    <property type="entry name" value="HisKA"/>
    <property type="match status" value="1"/>
</dbReference>
<evidence type="ECO:0000256" key="9">
    <source>
        <dbReference type="SAM" id="MobiDB-lite"/>
    </source>
</evidence>
<dbReference type="InterPro" id="IPR050736">
    <property type="entry name" value="Sensor_HK_Regulatory"/>
</dbReference>
<feature type="region of interest" description="Disordered" evidence="9">
    <location>
        <begin position="625"/>
        <end position="644"/>
    </location>
</feature>
<dbReference type="Pfam" id="PF02518">
    <property type="entry name" value="HATPase_c"/>
    <property type="match status" value="1"/>
</dbReference>
<dbReference type="InterPro" id="IPR036890">
    <property type="entry name" value="HATPase_C_sf"/>
</dbReference>
<dbReference type="PRINTS" id="PR00344">
    <property type="entry name" value="BCTRLSENSOR"/>
</dbReference>
<evidence type="ECO:0000256" key="1">
    <source>
        <dbReference type="ARBA" id="ARBA00000085"/>
    </source>
</evidence>
<dbReference type="SUPFAM" id="SSF47384">
    <property type="entry name" value="Homodimeric domain of signal transducing histidine kinase"/>
    <property type="match status" value="1"/>
</dbReference>
<feature type="domain" description="HAMP" evidence="12">
    <location>
        <begin position="200"/>
        <end position="252"/>
    </location>
</feature>
<dbReference type="InterPro" id="IPR003660">
    <property type="entry name" value="HAMP_dom"/>
</dbReference>
<reference evidence="13 14" key="1">
    <citation type="submission" date="2020-08" db="EMBL/GenBank/DDBJ databases">
        <title>Genome sequencing of Purple Non-Sulfur Bacteria from various extreme environments.</title>
        <authorList>
            <person name="Mayer M."/>
        </authorList>
    </citation>
    <scope>NUCLEOTIDE SEQUENCE [LARGE SCALE GENOMIC DNA]</scope>
    <source>
        <strain evidence="13 14">2761</strain>
    </source>
</reference>
<dbReference type="GO" id="GO:0000155">
    <property type="term" value="F:phosphorelay sensor kinase activity"/>
    <property type="evidence" value="ECO:0007669"/>
    <property type="project" value="InterPro"/>
</dbReference>
<keyword evidence="5" id="KW-0808">Transferase</keyword>
<feature type="transmembrane region" description="Helical" evidence="10">
    <location>
        <begin position="176"/>
        <end position="198"/>
    </location>
</feature>
<keyword evidence="10" id="KW-0812">Transmembrane</keyword>
<keyword evidence="10" id="KW-1133">Transmembrane helix</keyword>
<dbReference type="InterPro" id="IPR004358">
    <property type="entry name" value="Sig_transdc_His_kin-like_C"/>
</dbReference>
<dbReference type="PANTHER" id="PTHR43711:SF31">
    <property type="entry name" value="HISTIDINE KINASE"/>
    <property type="match status" value="1"/>
</dbReference>
<evidence type="ECO:0000256" key="10">
    <source>
        <dbReference type="SAM" id="Phobius"/>
    </source>
</evidence>
<dbReference type="Gene3D" id="3.30.565.10">
    <property type="entry name" value="Histidine kinase-like ATPase, C-terminal domain"/>
    <property type="match status" value="1"/>
</dbReference>
<accession>A0A840FVZ9</accession>
<dbReference type="CDD" id="cd06225">
    <property type="entry name" value="HAMP"/>
    <property type="match status" value="1"/>
</dbReference>
<evidence type="ECO:0000256" key="6">
    <source>
        <dbReference type="ARBA" id="ARBA00022777"/>
    </source>
</evidence>
<dbReference type="SMART" id="SM00304">
    <property type="entry name" value="HAMP"/>
    <property type="match status" value="1"/>
</dbReference>
<keyword evidence="8" id="KW-0175">Coiled coil</keyword>
<dbReference type="Gene3D" id="6.10.340.10">
    <property type="match status" value="1"/>
</dbReference>
<evidence type="ECO:0000259" key="11">
    <source>
        <dbReference type="PROSITE" id="PS50109"/>
    </source>
</evidence>
<dbReference type="Pfam" id="PF00672">
    <property type="entry name" value="HAMP"/>
    <property type="match status" value="1"/>
</dbReference>
<dbReference type="InterPro" id="IPR019247">
    <property type="entry name" value="Histidine_kinase_BarA_N"/>
</dbReference>
<evidence type="ECO:0000256" key="3">
    <source>
        <dbReference type="ARBA" id="ARBA00012438"/>
    </source>
</evidence>
<dbReference type="Pfam" id="PF00512">
    <property type="entry name" value="HisKA"/>
    <property type="match status" value="1"/>
</dbReference>
<dbReference type="Proteomes" id="UP000587070">
    <property type="component" value="Unassembled WGS sequence"/>
</dbReference>
<dbReference type="InterPro" id="IPR005467">
    <property type="entry name" value="His_kinase_dom"/>
</dbReference>
<gene>
    <name evidence="13" type="ORF">GGD90_000273</name>
</gene>
<dbReference type="PROSITE" id="PS50109">
    <property type="entry name" value="HIS_KIN"/>
    <property type="match status" value="1"/>
</dbReference>
<evidence type="ECO:0000256" key="7">
    <source>
        <dbReference type="ARBA" id="ARBA00023012"/>
    </source>
</evidence>
<evidence type="ECO:0000256" key="8">
    <source>
        <dbReference type="SAM" id="Coils"/>
    </source>
</evidence>
<evidence type="ECO:0000259" key="12">
    <source>
        <dbReference type="PROSITE" id="PS50885"/>
    </source>
</evidence>
<keyword evidence="10" id="KW-0472">Membrane</keyword>
<organism evidence="13 14">
    <name type="scientific">Rhodocyclus tenuis</name>
    <name type="common">Rhodospirillum tenue</name>
    <dbReference type="NCBI Taxonomy" id="1066"/>
    <lineage>
        <taxon>Bacteria</taxon>
        <taxon>Pseudomonadati</taxon>
        <taxon>Pseudomonadota</taxon>
        <taxon>Betaproteobacteria</taxon>
        <taxon>Rhodocyclales</taxon>
        <taxon>Rhodocyclaceae</taxon>
        <taxon>Rhodocyclus</taxon>
    </lineage>
</organism>
<dbReference type="PANTHER" id="PTHR43711">
    <property type="entry name" value="TWO-COMPONENT HISTIDINE KINASE"/>
    <property type="match status" value="1"/>
</dbReference>
<comment type="subcellular location">
    <subcellularLocation>
        <location evidence="2">Membrane</location>
    </subcellularLocation>
</comment>
<dbReference type="FunFam" id="3.30.565.10:FF:000049">
    <property type="entry name" value="Two-component sensor histidine kinase"/>
    <property type="match status" value="1"/>
</dbReference>
<dbReference type="EC" id="2.7.13.3" evidence="3"/>
<comment type="catalytic activity">
    <reaction evidence="1">
        <text>ATP + protein L-histidine = ADP + protein N-phospho-L-histidine.</text>
        <dbReference type="EC" id="2.7.13.3"/>
    </reaction>
</comment>
<dbReference type="AlphaFoldDB" id="A0A840FVZ9"/>
<dbReference type="InterPro" id="IPR036097">
    <property type="entry name" value="HisK_dim/P_sf"/>
</dbReference>
<evidence type="ECO:0000313" key="13">
    <source>
        <dbReference type="EMBL" id="MBB4245924.1"/>
    </source>
</evidence>
<dbReference type="InterPro" id="IPR003594">
    <property type="entry name" value="HATPase_dom"/>
</dbReference>
<dbReference type="PROSITE" id="PS50885">
    <property type="entry name" value="HAMP"/>
    <property type="match status" value="1"/>
</dbReference>
<protein>
    <recommendedName>
        <fullName evidence="3">histidine kinase</fullName>
        <ecNumber evidence="3">2.7.13.3</ecNumber>
    </recommendedName>
</protein>
<dbReference type="Gene3D" id="1.10.287.130">
    <property type="match status" value="1"/>
</dbReference>
<proteinExistence type="predicted"/>
<evidence type="ECO:0000256" key="5">
    <source>
        <dbReference type="ARBA" id="ARBA00022679"/>
    </source>
</evidence>
<keyword evidence="7" id="KW-0902">Two-component regulatory system</keyword>
<keyword evidence="14" id="KW-1185">Reference proteome</keyword>
<dbReference type="SUPFAM" id="SSF158472">
    <property type="entry name" value="HAMP domain-like"/>
    <property type="match status" value="1"/>
</dbReference>
<evidence type="ECO:0000313" key="14">
    <source>
        <dbReference type="Proteomes" id="UP000587070"/>
    </source>
</evidence>
<keyword evidence="4" id="KW-0597">Phosphoprotein</keyword>
<dbReference type="InterPro" id="IPR003661">
    <property type="entry name" value="HisK_dim/P_dom"/>
</dbReference>
<dbReference type="SMART" id="SM00387">
    <property type="entry name" value="HATPase_c"/>
    <property type="match status" value="1"/>
</dbReference>
<dbReference type="OrthoDB" id="6114847at2"/>
<dbReference type="EMBL" id="JACIGE010000001">
    <property type="protein sequence ID" value="MBB4245924.1"/>
    <property type="molecule type" value="Genomic_DNA"/>
</dbReference>
<evidence type="ECO:0000256" key="4">
    <source>
        <dbReference type="ARBA" id="ARBA00022553"/>
    </source>
</evidence>
<dbReference type="CDD" id="cd00082">
    <property type="entry name" value="HisKA"/>
    <property type="match status" value="1"/>
</dbReference>
<sequence length="644" mass="69474">MKNWGIRTRVLLLALLPAVSIAIMLAGYLGYRTSSEFERDLRDYGIGLSRQLAAVAEFSTYSRDRDALRNIALTALDEPNVVATAIFDGEGTAIASGGSAPARLQPIPLDNQPLILIDTARRIVFAAPIFAPRYDVDDPLVAETAGITAKRAPQGTIGWITLEISRDAAEQRKREALFFTLLSSLLVLAFGGGLALVLSRQVTQPILRLEQAVARIQRGELEARVPATSGGDLQRLEEGMNAMAEALSEGRSLLQARIREATRELQAKKDEAERASVAKSRFLAAASHDLRQPLHALSLFSADLQRAAEMQDQQRLRQLSERVAESVEAMSGLLDALLDISRLDIGGVAVQPENIALNELLTRLEARFARSASDAGLRLRFRPSGAQLFCDPVLLERLLTNLIANAIRYTRRGGILVAARKRGRNLRIEVRDSGIGIAREHQQAVFEEFFQVGNNARVRGEGLGLGLAIVSRLARLLDTRIELRSQSGQGSVFAVTLPLSAAGNTPGSTEASAARTPAEKSPLLRLLLLQPESPELQNIAVLAESWGYTCKDLSTTEVGVETPADGQTVIVAQAGKLAELTAMGVTLPLIVLGGDGRLPAGAHRLPLPLRPAKLRALLAQLLSSADRDKGAAEPTRPGRVQPLE</sequence>
<name>A0A840FVZ9_RHOTE</name>
<keyword evidence="6 13" id="KW-0418">Kinase</keyword>
<feature type="coiled-coil region" evidence="8">
    <location>
        <begin position="244"/>
        <end position="278"/>
    </location>
</feature>
<dbReference type="SUPFAM" id="SSF55874">
    <property type="entry name" value="ATPase domain of HSP90 chaperone/DNA topoisomerase II/histidine kinase"/>
    <property type="match status" value="1"/>
</dbReference>
<dbReference type="Pfam" id="PF09984">
    <property type="entry name" value="sCache_4"/>
    <property type="match status" value="1"/>
</dbReference>
<comment type="caution">
    <text evidence="13">The sequence shown here is derived from an EMBL/GenBank/DDBJ whole genome shotgun (WGS) entry which is preliminary data.</text>
</comment>
<feature type="domain" description="Histidine kinase" evidence="11">
    <location>
        <begin position="285"/>
        <end position="501"/>
    </location>
</feature>
<evidence type="ECO:0000256" key="2">
    <source>
        <dbReference type="ARBA" id="ARBA00004370"/>
    </source>
</evidence>